<dbReference type="RefSeq" id="WP_088011427.1">
    <property type="nucleotide sequence ID" value="NZ_JASVEG010000007.1"/>
</dbReference>
<dbReference type="EMBL" id="NUPM01000005">
    <property type="protein sequence ID" value="PGZ04875.1"/>
    <property type="molecule type" value="Genomic_DNA"/>
</dbReference>
<name>A0A9X6YJ10_BACTU</name>
<proteinExistence type="predicted"/>
<accession>A0A9X6YJ10</accession>
<evidence type="ECO:0000313" key="1">
    <source>
        <dbReference type="EMBL" id="PED16497.1"/>
    </source>
</evidence>
<evidence type="ECO:0000313" key="3">
    <source>
        <dbReference type="Proteomes" id="UP000220127"/>
    </source>
</evidence>
<comment type="caution">
    <text evidence="1">The sequence shown here is derived from an EMBL/GenBank/DDBJ whole genome shotgun (WGS) entry which is preliminary data.</text>
</comment>
<evidence type="ECO:0000313" key="2">
    <source>
        <dbReference type="EMBL" id="PGZ04875.1"/>
    </source>
</evidence>
<protein>
    <submittedName>
        <fullName evidence="1">Uncharacterized protein</fullName>
    </submittedName>
</protein>
<dbReference type="Proteomes" id="UP000223445">
    <property type="component" value="Unassembled WGS sequence"/>
</dbReference>
<dbReference type="Proteomes" id="UP000220127">
    <property type="component" value="Unassembled WGS sequence"/>
</dbReference>
<dbReference type="EMBL" id="NVMD01000002">
    <property type="protein sequence ID" value="PED16497.1"/>
    <property type="molecule type" value="Genomic_DNA"/>
</dbReference>
<gene>
    <name evidence="2" type="ORF">COE48_04655</name>
    <name evidence="1" type="ORF">CON01_01265</name>
</gene>
<reference evidence="3 4" key="1">
    <citation type="submission" date="2017-09" db="EMBL/GenBank/DDBJ databases">
        <title>Large-scale bioinformatics analysis of Bacillus genomes uncovers conserved roles of natural products in bacterial physiology.</title>
        <authorList>
            <consortium name="Agbiome Team Llc"/>
            <person name="Bleich R.M."/>
            <person name="Grubbs K.J."/>
            <person name="Santa Maria K.C."/>
            <person name="Allen S.E."/>
            <person name="Farag S."/>
            <person name="Shank E.A."/>
            <person name="Bowers A."/>
        </authorList>
    </citation>
    <scope>NUCLEOTIDE SEQUENCE [LARGE SCALE GENOMIC DNA]</scope>
    <source>
        <strain evidence="2 4">AFS030179</strain>
        <strain evidence="1 3">AFS094940</strain>
    </source>
</reference>
<organism evidence="1 3">
    <name type="scientific">Bacillus thuringiensis</name>
    <dbReference type="NCBI Taxonomy" id="1428"/>
    <lineage>
        <taxon>Bacteria</taxon>
        <taxon>Bacillati</taxon>
        <taxon>Bacillota</taxon>
        <taxon>Bacilli</taxon>
        <taxon>Bacillales</taxon>
        <taxon>Bacillaceae</taxon>
        <taxon>Bacillus</taxon>
        <taxon>Bacillus cereus group</taxon>
    </lineage>
</organism>
<sequence length="252" mass="27236">MVQKYGVKEVCDATFYALGGKNKGKPVIFLDTLKTSGLETKASDVAAKGGKGNAKLVEWNHSKEASMKLQDALMSMKTLAMLNGADIKAGDATIYKTETFTLDTAAKTQEGIPAMYEVVLSETPLGEVHALDAHGNDLLATVEGKKVVVGSLDGVDAGSEIRVFYQFKKASGAEKITVSASKFPGYYRVIGDTVIRNADTGEDEAFQIVIYKTKLKSDLKMEFKADGEPSVFDLTLEVFADGNGNMIEYIKY</sequence>
<dbReference type="AlphaFoldDB" id="A0A9X6YJ10"/>
<evidence type="ECO:0000313" key="4">
    <source>
        <dbReference type="Proteomes" id="UP000223445"/>
    </source>
</evidence>